<dbReference type="PANTHER" id="PTHR42877:SF4">
    <property type="entry name" value="FAD_NAD(P)-BINDING DOMAIN-CONTAINING PROTEIN-RELATED"/>
    <property type="match status" value="1"/>
</dbReference>
<protein>
    <submittedName>
        <fullName evidence="2">NAD(P)/FAD-dependent oxidoreductase</fullName>
    </submittedName>
</protein>
<organism evidence="2 3">
    <name type="scientific">Nocardioides guangzhouensis</name>
    <dbReference type="NCBI Taxonomy" id="2497878"/>
    <lineage>
        <taxon>Bacteria</taxon>
        <taxon>Bacillati</taxon>
        <taxon>Actinomycetota</taxon>
        <taxon>Actinomycetes</taxon>
        <taxon>Propionibacteriales</taxon>
        <taxon>Nocardioidaceae</taxon>
        <taxon>Nocardioides</taxon>
    </lineage>
</organism>
<evidence type="ECO:0000313" key="2">
    <source>
        <dbReference type="EMBL" id="RYP86509.1"/>
    </source>
</evidence>
<dbReference type="SUPFAM" id="SSF51905">
    <property type="entry name" value="FAD/NAD(P)-binding domain"/>
    <property type="match status" value="1"/>
</dbReference>
<gene>
    <name evidence="2" type="ORF">EKO23_09425</name>
</gene>
<proteinExistence type="predicted"/>
<dbReference type="InterPro" id="IPR051209">
    <property type="entry name" value="FAD-bind_Monooxygenase_sf"/>
</dbReference>
<feature type="region of interest" description="Disordered" evidence="1">
    <location>
        <begin position="489"/>
        <end position="538"/>
    </location>
</feature>
<dbReference type="OrthoDB" id="5168853at2"/>
<keyword evidence="3" id="KW-1185">Reference proteome</keyword>
<dbReference type="Gene3D" id="3.50.50.60">
    <property type="entry name" value="FAD/NAD(P)-binding domain"/>
    <property type="match status" value="2"/>
</dbReference>
<sequence length="538" mass="58357">MASLPRDGRPPRVVVIGAGFGGLGVTAELLRAGFSDVTVLERADAVGGVWRDNTYPGAACDVPSPLYSWSWAPNPDWGRRYSGQAEILAYLERTAAESGALARVRTGVEVTGLAYDDAAGAWTVRTAAGEEIAADVVVPALGQLSRPVEPAVPGHEDFAGRAFHSARWDHTVDLRGKRVAVVGTGASAIQVVPGIVDDVAALTVFQRSAPYVLPKPDRAYTRIHGRVYRRFPAAQDAGRRLAFWITERFNATFTNDGPLRKLLIGVWRLRLRRQVRDPGLRQRLVPPDPFGCKRVLFSNDWYPALDRDHVDLVASPVTSFEPDGLRTEDGRRHPVDVVVWCTGFAATEFLAPLEVLGTGGRDLRETWADGAHAHLGITVPGFPNLFLVYGPNTNLGGSSILGMIEAQARYLRQAVQRVAAGAVLDVRPEVAARYDAEVQGRLRDSVWSGCASWYRTDGGRVVTNWPGLVREYAERTAVLDPADFRIGHRDGVPAAHTGSTRGSQVTHRDGSQPRGHEPAHESRDGRRPGPAARPPASG</sequence>
<reference evidence="2 3" key="1">
    <citation type="submission" date="2019-01" db="EMBL/GenBank/DDBJ databases">
        <title>Nocardioides guangzhouensis sp. nov., an actinobacterium isolated from soil.</title>
        <authorList>
            <person name="Fu Y."/>
            <person name="Cai Y."/>
            <person name="Lin Z."/>
            <person name="Chen P."/>
        </authorList>
    </citation>
    <scope>NUCLEOTIDE SEQUENCE [LARGE SCALE GENOMIC DNA]</scope>
    <source>
        <strain evidence="2 3">130</strain>
    </source>
</reference>
<dbReference type="RefSeq" id="WP_134716541.1">
    <property type="nucleotide sequence ID" value="NZ_SDKM01000011.1"/>
</dbReference>
<feature type="compositionally biased region" description="Basic and acidic residues" evidence="1">
    <location>
        <begin position="506"/>
        <end position="527"/>
    </location>
</feature>
<evidence type="ECO:0000256" key="1">
    <source>
        <dbReference type="SAM" id="MobiDB-lite"/>
    </source>
</evidence>
<dbReference type="PANTHER" id="PTHR42877">
    <property type="entry name" value="L-ORNITHINE N(5)-MONOOXYGENASE-RELATED"/>
    <property type="match status" value="1"/>
</dbReference>
<dbReference type="Proteomes" id="UP000295198">
    <property type="component" value="Unassembled WGS sequence"/>
</dbReference>
<name>A0A4V1XZE9_9ACTN</name>
<accession>A0A4V1XZE9</accession>
<dbReference type="PRINTS" id="PR00419">
    <property type="entry name" value="ADXRDTASE"/>
</dbReference>
<evidence type="ECO:0000313" key="3">
    <source>
        <dbReference type="Proteomes" id="UP000295198"/>
    </source>
</evidence>
<comment type="caution">
    <text evidence="2">The sequence shown here is derived from an EMBL/GenBank/DDBJ whole genome shotgun (WGS) entry which is preliminary data.</text>
</comment>
<dbReference type="Pfam" id="PF13738">
    <property type="entry name" value="Pyr_redox_3"/>
    <property type="match status" value="1"/>
</dbReference>
<dbReference type="EMBL" id="SDKM01000011">
    <property type="protein sequence ID" value="RYP86509.1"/>
    <property type="molecule type" value="Genomic_DNA"/>
</dbReference>
<dbReference type="InterPro" id="IPR036188">
    <property type="entry name" value="FAD/NAD-bd_sf"/>
</dbReference>
<dbReference type="AlphaFoldDB" id="A0A4V1XZE9"/>